<feature type="chain" id="PRO_5046934054" evidence="1">
    <location>
        <begin position="28"/>
        <end position="137"/>
    </location>
</feature>
<keyword evidence="1" id="KW-0732">Signal</keyword>
<dbReference type="Proteomes" id="UP000650424">
    <property type="component" value="Unassembled WGS sequence"/>
</dbReference>
<proteinExistence type="predicted"/>
<organism evidence="2 3">
    <name type="scientific">Undibacterium hunanense</name>
    <dbReference type="NCBI Taxonomy" id="2762292"/>
    <lineage>
        <taxon>Bacteria</taxon>
        <taxon>Pseudomonadati</taxon>
        <taxon>Pseudomonadota</taxon>
        <taxon>Betaproteobacteria</taxon>
        <taxon>Burkholderiales</taxon>
        <taxon>Oxalobacteraceae</taxon>
        <taxon>Undibacterium</taxon>
    </lineage>
</organism>
<sequence length="137" mass="14622">MKISRPSRIITVFAMLCSLLFMQFAVAAYACPGMTAGTGNNSNVISFTADSTAMPACEGMDKDQPALCHIHAQDSLSKQSLDQPQPPDVQPFVSTGLVFIVEAIDVVADSLSSYPHSANLARSTAPPIAIRNCCFRI</sequence>
<evidence type="ECO:0000313" key="2">
    <source>
        <dbReference type="EMBL" id="MBC3921071.1"/>
    </source>
</evidence>
<gene>
    <name evidence="2" type="ORF">H8L32_26650</name>
</gene>
<dbReference type="PROSITE" id="PS51257">
    <property type="entry name" value="PROKAR_LIPOPROTEIN"/>
    <property type="match status" value="1"/>
</dbReference>
<dbReference type="RefSeq" id="WP_186950905.1">
    <property type="nucleotide sequence ID" value="NZ_JACOGF010000024.1"/>
</dbReference>
<feature type="signal peptide" evidence="1">
    <location>
        <begin position="1"/>
        <end position="27"/>
    </location>
</feature>
<comment type="caution">
    <text evidence="2">The sequence shown here is derived from an EMBL/GenBank/DDBJ whole genome shotgun (WGS) entry which is preliminary data.</text>
</comment>
<accession>A0ABR6ZZ24</accession>
<protein>
    <submittedName>
        <fullName evidence="2">Uncharacterized protein</fullName>
    </submittedName>
</protein>
<keyword evidence="3" id="KW-1185">Reference proteome</keyword>
<name>A0ABR6ZZ24_9BURK</name>
<evidence type="ECO:0000313" key="3">
    <source>
        <dbReference type="Proteomes" id="UP000650424"/>
    </source>
</evidence>
<reference evidence="2 3" key="1">
    <citation type="submission" date="2020-08" db="EMBL/GenBank/DDBJ databases">
        <title>Novel species isolated from subtropical streams in China.</title>
        <authorList>
            <person name="Lu H."/>
        </authorList>
    </citation>
    <scope>NUCLEOTIDE SEQUENCE [LARGE SCALE GENOMIC DNA]</scope>
    <source>
        <strain evidence="2 3">CY18W</strain>
    </source>
</reference>
<evidence type="ECO:0000256" key="1">
    <source>
        <dbReference type="SAM" id="SignalP"/>
    </source>
</evidence>
<dbReference type="EMBL" id="JACOGF010000024">
    <property type="protein sequence ID" value="MBC3921071.1"/>
    <property type="molecule type" value="Genomic_DNA"/>
</dbReference>